<proteinExistence type="predicted"/>
<dbReference type="AlphaFoldDB" id="A0AAV2MVZ6"/>
<gene>
    <name evidence="1" type="ORF">LPLAT_LOCUS5161</name>
</gene>
<protein>
    <recommendedName>
        <fullName evidence="3">Integrase zinc-binding domain-containing protein</fullName>
    </recommendedName>
</protein>
<dbReference type="EMBL" id="CAXIPU020000424">
    <property type="protein sequence ID" value="CAL1671734.1"/>
    <property type="molecule type" value="Genomic_DNA"/>
</dbReference>
<name>A0AAV2MVZ6_9HYME</name>
<sequence length="110" mass="12709">MIHVDALSRYPLPCNMLIDELEESIIVRIRKAQREDANQRNIYALAVKGQCDDYVVRGDLLFRENKGDIQLVVPKCLQSQITRYVHRNGHFAVEKNRGAYKTKLSVSRHA</sequence>
<comment type="caution">
    <text evidence="1">The sequence shown here is derived from an EMBL/GenBank/DDBJ whole genome shotgun (WGS) entry which is preliminary data.</text>
</comment>
<dbReference type="Gene3D" id="1.10.340.70">
    <property type="match status" value="1"/>
</dbReference>
<organism evidence="1 2">
    <name type="scientific">Lasius platythorax</name>
    <dbReference type="NCBI Taxonomy" id="488582"/>
    <lineage>
        <taxon>Eukaryota</taxon>
        <taxon>Metazoa</taxon>
        <taxon>Ecdysozoa</taxon>
        <taxon>Arthropoda</taxon>
        <taxon>Hexapoda</taxon>
        <taxon>Insecta</taxon>
        <taxon>Pterygota</taxon>
        <taxon>Neoptera</taxon>
        <taxon>Endopterygota</taxon>
        <taxon>Hymenoptera</taxon>
        <taxon>Apocrita</taxon>
        <taxon>Aculeata</taxon>
        <taxon>Formicoidea</taxon>
        <taxon>Formicidae</taxon>
        <taxon>Formicinae</taxon>
        <taxon>Lasius</taxon>
        <taxon>Lasius</taxon>
    </lineage>
</organism>
<evidence type="ECO:0008006" key="3">
    <source>
        <dbReference type="Google" id="ProtNLM"/>
    </source>
</evidence>
<accession>A0AAV2MVZ6</accession>
<keyword evidence="2" id="KW-1185">Reference proteome</keyword>
<evidence type="ECO:0000313" key="1">
    <source>
        <dbReference type="EMBL" id="CAL1671734.1"/>
    </source>
</evidence>
<evidence type="ECO:0000313" key="2">
    <source>
        <dbReference type="Proteomes" id="UP001497644"/>
    </source>
</evidence>
<dbReference type="Proteomes" id="UP001497644">
    <property type="component" value="Unassembled WGS sequence"/>
</dbReference>
<reference evidence="1" key="1">
    <citation type="submission" date="2024-04" db="EMBL/GenBank/DDBJ databases">
        <authorList>
            <consortium name="Molecular Ecology Group"/>
        </authorList>
    </citation>
    <scope>NUCLEOTIDE SEQUENCE</scope>
</reference>